<organism evidence="1 2">
    <name type="scientific">Leptomonas seymouri</name>
    <dbReference type="NCBI Taxonomy" id="5684"/>
    <lineage>
        <taxon>Eukaryota</taxon>
        <taxon>Discoba</taxon>
        <taxon>Euglenozoa</taxon>
        <taxon>Kinetoplastea</taxon>
        <taxon>Metakinetoplastina</taxon>
        <taxon>Trypanosomatida</taxon>
        <taxon>Trypanosomatidae</taxon>
        <taxon>Leishmaniinae</taxon>
        <taxon>Leptomonas</taxon>
    </lineage>
</organism>
<reference evidence="1 2" key="1">
    <citation type="journal article" date="2015" name="PLoS Pathog.">
        <title>Leptomonas seymouri: Adaptations to the Dixenous Life Cycle Analyzed by Genome Sequencing, Transcriptome Profiling and Co-infection with Leishmania donovani.</title>
        <authorList>
            <person name="Kraeva N."/>
            <person name="Butenko A."/>
            <person name="Hlavacova J."/>
            <person name="Kostygov A."/>
            <person name="Myskova J."/>
            <person name="Grybchuk D."/>
            <person name="Lestinova T."/>
            <person name="Votypka J."/>
            <person name="Volf P."/>
            <person name="Opperdoes F."/>
            <person name="Flegontov P."/>
            <person name="Lukes J."/>
            <person name="Yurchenko V."/>
        </authorList>
    </citation>
    <scope>NUCLEOTIDE SEQUENCE [LARGE SCALE GENOMIC DNA]</scope>
    <source>
        <strain evidence="1 2">ATCC 30220</strain>
    </source>
</reference>
<name>A0A0N1PAU7_LEPSE</name>
<accession>A0A0N1PAU7</accession>
<protein>
    <submittedName>
        <fullName evidence="1">Uncharacterized protein</fullName>
    </submittedName>
</protein>
<dbReference type="VEuPathDB" id="TriTrypDB:Lsey_0283_0060"/>
<dbReference type="EMBL" id="LJSK01000283">
    <property type="protein sequence ID" value="KPI84170.1"/>
    <property type="molecule type" value="Genomic_DNA"/>
</dbReference>
<evidence type="ECO:0000313" key="2">
    <source>
        <dbReference type="Proteomes" id="UP000038009"/>
    </source>
</evidence>
<dbReference type="OMA" id="WYCNEPT"/>
<gene>
    <name evidence="1" type="ORF">ABL78_6776</name>
</gene>
<dbReference type="AlphaFoldDB" id="A0A0N1PAU7"/>
<keyword evidence="2" id="KW-1185">Reference proteome</keyword>
<dbReference type="Proteomes" id="UP000038009">
    <property type="component" value="Unassembled WGS sequence"/>
</dbReference>
<sequence>MLSEAVGLLRQVYTCAHNLDRRNATLQLLRWEKALSGADAVQVGLGLLKSENEGVAVQAYGAVLLRHALHACLIGPAELPFMDLLAWYCNEPTLAPLLCSDLLELIIECVIHAEPDVTDRVLTILCTDMETQPRRMHLLSALTVALIEPDFNRVPRQSIGAAKRSVTRRGSELLRAATMALYAYYMASGGGNSTALAPNTESCVESAFVLIAALAPHLPFPIWQEHNLAATLEVLLRWTPAQRQAITCATALLRSYSVTDSNKAAVLQVLLKIVLSKISMLVAEREIAALDDLLNLLLDLPREFTQLEGVLMVQSIMNVFNLPSIQFAQQAMQLLERLDESTFLKVDPISIYGGLRLLLPKNLCHPTVGTNQEGKELSQEQFGFDRLFEEVFADFRRSASKVLTLLAQLYPERTNQFLMTLLFELPDPRGTMADARTHNGYVQQSSLTFTYWEASQFMMECLSKAFEYSSVNVNACVSTLLAREPSDAVLQPLYFNMLSYFWKVRDDQELNVWEGTTSILLNCIEDESTRQMDDLDVLAARRRAHTLLVQLCVEHSSRFTPLIKSIVKKLEPLLIRSKGMERSLLYEALIALTAVLPPHEADAYLQTIINPLVNILASSPALANQDAFNRIICAAVPGDKDDRSVIQGCLNTLAAAFRRCRMTPYVVEKATEIFPLVGRLLVSIHSIEPSALPPEFRCIAEQETGERDLYLPGNKRKSEAHLTGSVRAARGVLMNIRIAVYQVFGSLSPILPAERFVDVINALMTTSTLPTHVVRLLSEKCLLPIGKEHPTLLICVFQLVHRFFSQRTEQVRQQRVANSNQRNSREEVVESKQWLFYAKDVLNFLRHNILDTQAWQRDKMLLLATSELAMSIFESGSDTRTAERFLISLVNLNADASAAPDVQATLPEVRVVVYARLVSYVTQTPTGELSPSERDNMAYGISEPYVKQFPNLAPSLAMAGISQEKQETLNAHLLIVTNFSAQRRKVKSFLLDIAAAHLAPPEKL</sequence>
<comment type="caution">
    <text evidence="1">The sequence shown here is derived from an EMBL/GenBank/DDBJ whole genome shotgun (WGS) entry which is preliminary data.</text>
</comment>
<dbReference type="OrthoDB" id="244954at2759"/>
<evidence type="ECO:0000313" key="1">
    <source>
        <dbReference type="EMBL" id="KPI84170.1"/>
    </source>
</evidence>
<dbReference type="SUPFAM" id="SSF48371">
    <property type="entry name" value="ARM repeat"/>
    <property type="match status" value="1"/>
</dbReference>
<proteinExistence type="predicted"/>
<dbReference type="InterPro" id="IPR016024">
    <property type="entry name" value="ARM-type_fold"/>
</dbReference>